<accession>A0A2K8SRY5</accession>
<feature type="region of interest" description="Disordered" evidence="1">
    <location>
        <begin position="1"/>
        <end position="21"/>
    </location>
</feature>
<dbReference type="KEGG" id="nfl:COO91_04073"/>
<gene>
    <name evidence="2" type="ORF">COO91_04073</name>
</gene>
<organism evidence="2 3">
    <name type="scientific">Nostoc flagelliforme CCNUN1</name>
    <dbReference type="NCBI Taxonomy" id="2038116"/>
    <lineage>
        <taxon>Bacteria</taxon>
        <taxon>Bacillati</taxon>
        <taxon>Cyanobacteriota</taxon>
        <taxon>Cyanophyceae</taxon>
        <taxon>Nostocales</taxon>
        <taxon>Nostocaceae</taxon>
        <taxon>Nostoc</taxon>
    </lineage>
</organism>
<feature type="compositionally biased region" description="Basic and acidic residues" evidence="1">
    <location>
        <begin position="8"/>
        <end position="21"/>
    </location>
</feature>
<dbReference type="EMBL" id="CP024785">
    <property type="protein sequence ID" value="AUB38110.1"/>
    <property type="molecule type" value="Genomic_DNA"/>
</dbReference>
<evidence type="ECO:0000313" key="3">
    <source>
        <dbReference type="Proteomes" id="UP000232003"/>
    </source>
</evidence>
<reference evidence="2 3" key="1">
    <citation type="submission" date="2017-11" db="EMBL/GenBank/DDBJ databases">
        <title>Complete genome of a free-living desiccation-tolerant cyanobacterium and its photosynthetic adaptation to extreme terrestrial habitat.</title>
        <authorList>
            <person name="Shang J."/>
        </authorList>
    </citation>
    <scope>NUCLEOTIDE SEQUENCE [LARGE SCALE GENOMIC DNA]</scope>
    <source>
        <strain evidence="2 3">CCNUN1</strain>
    </source>
</reference>
<protein>
    <submittedName>
        <fullName evidence="2">Uncharacterized protein</fullName>
    </submittedName>
</protein>
<sequence length="81" mass="9366">MNNYQRYYESKYGKPKESLKPKEGLLSNRAKENLATVFNPTKAQIVAFLLSSLTFAFVRLAPKAIQHWDKILPQTVEHTQK</sequence>
<dbReference type="Proteomes" id="UP000232003">
    <property type="component" value="Chromosome"/>
</dbReference>
<evidence type="ECO:0000256" key="1">
    <source>
        <dbReference type="SAM" id="MobiDB-lite"/>
    </source>
</evidence>
<name>A0A2K8SRY5_9NOSO</name>
<evidence type="ECO:0000313" key="2">
    <source>
        <dbReference type="EMBL" id="AUB38110.1"/>
    </source>
</evidence>
<proteinExistence type="predicted"/>
<dbReference type="AlphaFoldDB" id="A0A2K8SRY5"/>
<dbReference type="RefSeq" id="WP_100899539.1">
    <property type="nucleotide sequence ID" value="NZ_CAWNNC010000001.1"/>
</dbReference>
<keyword evidence="3" id="KW-1185">Reference proteome</keyword>